<sequence length="624" mass="71690">MPPHLVQHLLDDMVWIGDNPVLSSIKFVAFSQTRNLLGQEFSLIIYDCRQQLHLESLAIVSGTLKAGGAVVMLVNDWQTWHKQPDKDSLRWHSATYPVSAVNFRHYFKQCYHQFFATLSPLTDITYLKSLLTNITLTKPIVNQRATAQQQAIIEQILLQQAKYYVLTARRGRGKSALAGLLANQLNAEVYVTAANKSAVNILQKFCQKKLQFIAPDQLEQQLTLQPQQFAQSWLLVDEATRLPLSFLYKFSAYFKHILFTTTLDGYEGTGQGFQLKFMPSIADKQQHFHLTQPLRWAEQDPLECFVNKLLLLEKAHLEIPDNLIPPTNIQLEACSQAHLTTNLAELEPFYCLLTQAHYRTTPIDLRRLFDGDQQQFWLAKQQKQLIGGIWGVFEGGMQNKLLIQQILQGIRRPKGNLVAQLLCFQQQFPLACELRALRISRIALQPQYQQQGIGSALIQQLIQQCSQQSSKHNGLDYLSVSFGYQPRLAQFWQQAGFELVYLGEHKEASTGYYNAVAIYPLSEQGQQLCQQARQYFRRNIGLQQHSLSLYFGQMPLDWQLRPQDQQSLKNFAKSHRTFYATLPAIQRLIAHTQDQDLALLVNQKANHSKKQWLALMRNKICQYV</sequence>
<dbReference type="InterPro" id="IPR000182">
    <property type="entry name" value="GNAT_dom"/>
</dbReference>
<dbReference type="EMBL" id="LWID01000001">
    <property type="protein sequence ID" value="MDG6895743.1"/>
    <property type="molecule type" value="Genomic_DNA"/>
</dbReference>
<comment type="subcellular location">
    <subcellularLocation>
        <location evidence="9">Cytoplasm</location>
    </subcellularLocation>
</comment>
<dbReference type="GO" id="GO:0005737">
    <property type="term" value="C:cytoplasm"/>
    <property type="evidence" value="ECO:0007669"/>
    <property type="project" value="UniProtKB-SubCell"/>
</dbReference>
<dbReference type="Gene3D" id="1.20.120.890">
    <property type="entry name" value="tRNA(Met) cytidine acetyltransferase, tail domain"/>
    <property type="match status" value="1"/>
</dbReference>
<keyword evidence="7 9" id="KW-0694">RNA-binding</keyword>
<dbReference type="PANTHER" id="PTHR10925">
    <property type="entry name" value="N-ACETYLTRANSFERASE 10"/>
    <property type="match status" value="1"/>
</dbReference>
<gene>
    <name evidence="9" type="primary">tmcA</name>
    <name evidence="11" type="ORF">A6A20_08920</name>
</gene>
<dbReference type="GO" id="GO:1904812">
    <property type="term" value="P:rRNA acetylation involved in maturation of SSU-rRNA"/>
    <property type="evidence" value="ECO:0007669"/>
    <property type="project" value="TreeGrafter"/>
</dbReference>
<keyword evidence="1 9" id="KW-0963">Cytoplasm</keyword>
<dbReference type="Pfam" id="PF08351">
    <property type="entry name" value="TmcA_N"/>
    <property type="match status" value="1"/>
</dbReference>
<comment type="caution">
    <text evidence="9">Lacks conserved residue(s) required for the propagation of feature annotation.</text>
</comment>
<dbReference type="InterPro" id="IPR016181">
    <property type="entry name" value="Acyl_CoA_acyltransferase"/>
</dbReference>
<dbReference type="InterPro" id="IPR032672">
    <property type="entry name" value="TmcA/NAT10/Kre33"/>
</dbReference>
<keyword evidence="2 9" id="KW-0820">tRNA-binding</keyword>
<keyword evidence="6 9" id="KW-0067">ATP-binding</keyword>
<evidence type="ECO:0000256" key="5">
    <source>
        <dbReference type="ARBA" id="ARBA00022741"/>
    </source>
</evidence>
<feature type="domain" description="N-acetyltransferase" evidence="10">
    <location>
        <begin position="329"/>
        <end position="519"/>
    </location>
</feature>
<keyword evidence="8 9" id="KW-0012">Acyltransferase</keyword>
<dbReference type="InterPro" id="IPR027417">
    <property type="entry name" value="P-loop_NTPase"/>
</dbReference>
<evidence type="ECO:0000256" key="9">
    <source>
        <dbReference type="HAMAP-Rule" id="MF_01886"/>
    </source>
</evidence>
<dbReference type="Gene3D" id="3.40.50.11040">
    <property type="match status" value="1"/>
</dbReference>
<dbReference type="InterPro" id="IPR013562">
    <property type="entry name" value="TmcA/NAT10_N"/>
</dbReference>
<comment type="similarity">
    <text evidence="9">Belongs to the TmcA family.</text>
</comment>
<proteinExistence type="inferred from homology"/>
<organism evidence="11 12">
    <name type="scientific">Volucribacter amazonae</name>
    <dbReference type="NCBI Taxonomy" id="256731"/>
    <lineage>
        <taxon>Bacteria</taxon>
        <taxon>Pseudomonadati</taxon>
        <taxon>Pseudomonadota</taxon>
        <taxon>Gammaproteobacteria</taxon>
        <taxon>Pasteurellales</taxon>
        <taxon>Pasteurellaceae</taxon>
        <taxon>Volucribacter</taxon>
    </lineage>
</organism>
<dbReference type="Gene3D" id="3.40.630.30">
    <property type="match status" value="1"/>
</dbReference>
<evidence type="ECO:0000256" key="3">
    <source>
        <dbReference type="ARBA" id="ARBA00022679"/>
    </source>
</evidence>
<comment type="catalytic activity">
    <reaction evidence="9">
        <text>cytidine(34) in elongator tRNA(Met) + acetyl-CoA + ATP + H2O = N(4)-acetylcytidine(34) in elongator tRNA(Met) + ADP + phosphate + CoA + H(+)</text>
        <dbReference type="Rhea" id="RHEA:43788"/>
        <dbReference type="Rhea" id="RHEA-COMP:10693"/>
        <dbReference type="Rhea" id="RHEA-COMP:10694"/>
        <dbReference type="ChEBI" id="CHEBI:15377"/>
        <dbReference type="ChEBI" id="CHEBI:15378"/>
        <dbReference type="ChEBI" id="CHEBI:30616"/>
        <dbReference type="ChEBI" id="CHEBI:43474"/>
        <dbReference type="ChEBI" id="CHEBI:57287"/>
        <dbReference type="ChEBI" id="CHEBI:57288"/>
        <dbReference type="ChEBI" id="CHEBI:74900"/>
        <dbReference type="ChEBI" id="CHEBI:82748"/>
        <dbReference type="ChEBI" id="CHEBI:456216"/>
        <dbReference type="EC" id="2.3.1.193"/>
    </reaction>
</comment>
<feature type="binding site" evidence="9">
    <location>
        <position position="295"/>
    </location>
    <ligand>
        <name>ATP</name>
        <dbReference type="ChEBI" id="CHEBI:30616"/>
    </ligand>
</feature>
<comment type="caution">
    <text evidence="11">The sequence shown here is derived from an EMBL/GenBank/DDBJ whole genome shotgun (WGS) entry which is preliminary data.</text>
</comment>
<dbReference type="GO" id="GO:1990883">
    <property type="term" value="F:18S rRNA cytidine N-acetyltransferase activity"/>
    <property type="evidence" value="ECO:0007669"/>
    <property type="project" value="TreeGrafter"/>
</dbReference>
<dbReference type="HAMAP" id="MF_01886">
    <property type="entry name" value="tRNA_acetyltr_TmcA"/>
    <property type="match status" value="1"/>
</dbReference>
<dbReference type="SUPFAM" id="SSF55729">
    <property type="entry name" value="Acyl-CoA N-acyltransferases (Nat)"/>
    <property type="match status" value="1"/>
</dbReference>
<name>A0A9X4PAZ9_9PAST</name>
<evidence type="ECO:0000256" key="2">
    <source>
        <dbReference type="ARBA" id="ARBA00022555"/>
    </source>
</evidence>
<dbReference type="PROSITE" id="PS51186">
    <property type="entry name" value="GNAT"/>
    <property type="match status" value="1"/>
</dbReference>
<dbReference type="Proteomes" id="UP001155500">
    <property type="component" value="Unassembled WGS sequence"/>
</dbReference>
<evidence type="ECO:0000313" key="11">
    <source>
        <dbReference type="EMBL" id="MDG6895743.1"/>
    </source>
</evidence>
<evidence type="ECO:0000256" key="8">
    <source>
        <dbReference type="ARBA" id="ARBA00023315"/>
    </source>
</evidence>
<comment type="function">
    <text evidence="9">Catalyzes the formation of N(4)-acetylcytidine (ac(4)C) at the wobble position of tRNA(Met), by using acetyl-CoA as an acetyl donor and ATP (or GTP).</text>
</comment>
<dbReference type="PANTHER" id="PTHR10925:SF5">
    <property type="entry name" value="RNA CYTIDINE ACETYLTRANSFERASE"/>
    <property type="match status" value="1"/>
</dbReference>
<evidence type="ECO:0000256" key="1">
    <source>
        <dbReference type="ARBA" id="ARBA00022490"/>
    </source>
</evidence>
<dbReference type="Pfam" id="PF17176">
    <property type="entry name" value="tRNA_bind_3"/>
    <property type="match status" value="1"/>
</dbReference>
<evidence type="ECO:0000313" key="12">
    <source>
        <dbReference type="Proteomes" id="UP001155500"/>
    </source>
</evidence>
<evidence type="ECO:0000256" key="7">
    <source>
        <dbReference type="ARBA" id="ARBA00022884"/>
    </source>
</evidence>
<dbReference type="GO" id="GO:0051392">
    <property type="term" value="F:tRNA cytidine N4-acetyltransferase activity"/>
    <property type="evidence" value="ECO:0007669"/>
    <property type="project" value="UniProtKB-UniRule"/>
</dbReference>
<dbReference type="GO" id="GO:0005524">
    <property type="term" value="F:ATP binding"/>
    <property type="evidence" value="ECO:0007669"/>
    <property type="project" value="UniProtKB-UniRule"/>
</dbReference>
<dbReference type="EC" id="2.3.1.193" evidence="9"/>
<keyword evidence="12" id="KW-1185">Reference proteome</keyword>
<dbReference type="Pfam" id="PF05127">
    <property type="entry name" value="NAT10_TcmA_helicase"/>
    <property type="match status" value="1"/>
</dbReference>
<dbReference type="Gene3D" id="3.40.50.300">
    <property type="entry name" value="P-loop containing nucleotide triphosphate hydrolases"/>
    <property type="match status" value="1"/>
</dbReference>
<dbReference type="InterPro" id="IPR033442">
    <property type="entry name" value="TmcA_tRNA_bind"/>
</dbReference>
<keyword evidence="4 9" id="KW-0819">tRNA processing</keyword>
<accession>A0A9X4PAZ9</accession>
<dbReference type="InterPro" id="IPR038321">
    <property type="entry name" value="TmcA_C_sf"/>
</dbReference>
<dbReference type="GO" id="GO:0000049">
    <property type="term" value="F:tRNA binding"/>
    <property type="evidence" value="ECO:0007669"/>
    <property type="project" value="UniProtKB-UniRule"/>
</dbReference>
<dbReference type="SUPFAM" id="SSF52540">
    <property type="entry name" value="P-loop containing nucleoside triphosphate hydrolases"/>
    <property type="match status" value="1"/>
</dbReference>
<feature type="binding site" evidence="9">
    <location>
        <position position="149"/>
    </location>
    <ligand>
        <name>ATP</name>
        <dbReference type="ChEBI" id="CHEBI:30616"/>
    </ligand>
</feature>
<dbReference type="GO" id="GO:0002101">
    <property type="term" value="P:tRNA wobble cytosine modification"/>
    <property type="evidence" value="ECO:0007669"/>
    <property type="project" value="UniProtKB-UniRule"/>
</dbReference>
<protein>
    <recommendedName>
        <fullName evidence="9">tRNA(Met) cytidine acetyltransferase TmcA</fullName>
        <ecNumber evidence="9">2.3.1.193</ecNumber>
    </recommendedName>
</protein>
<reference evidence="11" key="1">
    <citation type="submission" date="2016-03" db="EMBL/GenBank/DDBJ databases">
        <title>Co-evolution between Pasteurellaceae and their hosts.</title>
        <authorList>
            <person name="Hansen M.J."/>
            <person name="Bojesen A.M."/>
            <person name="Planet P."/>
        </authorList>
    </citation>
    <scope>NUCLEOTIDE SEQUENCE</scope>
    <source>
        <strain evidence="11">146/S8/89</strain>
    </source>
</reference>
<keyword evidence="5 9" id="KW-0547">Nucleotide-binding</keyword>
<dbReference type="Pfam" id="PF13718">
    <property type="entry name" value="GNAT_acetyltr_2"/>
    <property type="match status" value="1"/>
</dbReference>
<evidence type="ECO:0000256" key="4">
    <source>
        <dbReference type="ARBA" id="ARBA00022694"/>
    </source>
</evidence>
<dbReference type="InterPro" id="IPR024914">
    <property type="entry name" value="tRNA_acetyltr_TmcA"/>
</dbReference>
<dbReference type="InterPro" id="IPR007807">
    <property type="entry name" value="TcmA/NAT10_helicase"/>
</dbReference>
<dbReference type="AlphaFoldDB" id="A0A9X4PAZ9"/>
<dbReference type="GO" id="GO:0051391">
    <property type="term" value="P:tRNA acetylation"/>
    <property type="evidence" value="ECO:0007669"/>
    <property type="project" value="UniProtKB-UniRule"/>
</dbReference>
<evidence type="ECO:0000259" key="10">
    <source>
        <dbReference type="PROSITE" id="PS51186"/>
    </source>
</evidence>
<keyword evidence="3 9" id="KW-0808">Transferase</keyword>
<evidence type="ECO:0000256" key="6">
    <source>
        <dbReference type="ARBA" id="ARBA00022840"/>
    </source>
</evidence>